<evidence type="ECO:0000313" key="2">
    <source>
        <dbReference type="Proteomes" id="UP000637061"/>
    </source>
</evidence>
<proteinExistence type="predicted"/>
<evidence type="ECO:0000313" key="1">
    <source>
        <dbReference type="EMBL" id="MBI6885832.1"/>
    </source>
</evidence>
<dbReference type="AlphaFoldDB" id="A0A8I1JJ93"/>
<comment type="caution">
    <text evidence="1">The sequence shown here is derived from an EMBL/GenBank/DDBJ whole genome shotgun (WGS) entry which is preliminary data.</text>
</comment>
<dbReference type="EMBL" id="JAEHTE010000023">
    <property type="protein sequence ID" value="MBI6885832.1"/>
    <property type="molecule type" value="Genomic_DNA"/>
</dbReference>
<gene>
    <name evidence="1" type="ORF">JEU22_18145</name>
</gene>
<reference evidence="1" key="1">
    <citation type="submission" date="2020-12" db="EMBL/GenBank/DDBJ databases">
        <title>Enhanced detection system for hospital associated transmission using whole genome sequencing surveillance.</title>
        <authorList>
            <person name="Harrison L.H."/>
            <person name="Van Tyne D."/>
            <person name="Marsh J.W."/>
            <person name="Griffith M.P."/>
            <person name="Snyder D.J."/>
            <person name="Cooper V.S."/>
            <person name="Mustapha M."/>
        </authorList>
    </citation>
    <scope>NUCLEOTIDE SEQUENCE</scope>
    <source>
        <strain evidence="1">PSB00042</strain>
    </source>
</reference>
<dbReference type="Proteomes" id="UP000637061">
    <property type="component" value="Unassembled WGS sequence"/>
</dbReference>
<protein>
    <submittedName>
        <fullName evidence="1">Uncharacterized protein</fullName>
    </submittedName>
</protein>
<sequence length="371" mass="40879">MTDISPFKIQQKYTPHVNEIARNPVNFATKVLALTSHARKTVGDDLSDSQQSKALSSLVAVMNNAFMRLSPRVLPAPAVLDMLEKVYGEEGPFRELSYGQAYISESASSWIAAEYYLAVNGAEGIYGIDPQNTKRVITFIAFEGKKHWTSLQKALSDIDECRGSSLLASVPDLLESMHEVTSGTSRGADIQKRGGLERVKGVGADLDKVCQAILADIRTTGENEAGFPRLYTLVKAAVEDLEASGRISHAEANNRYTALLEGLLHTQSRPKNHRHNCWSPMAAELSKFAHKDLELEQLIHLARLSSRDVIANLGIDLEAKGGLARFKSLLEKKVQPSEQYEVIEKLGLKSQFSRQELLQFSGKRITGDLGL</sequence>
<organism evidence="1 2">
    <name type="scientific">Pseudomonas putida</name>
    <name type="common">Arthrobacter siderocapsulatus</name>
    <dbReference type="NCBI Taxonomy" id="303"/>
    <lineage>
        <taxon>Bacteria</taxon>
        <taxon>Pseudomonadati</taxon>
        <taxon>Pseudomonadota</taxon>
        <taxon>Gammaproteobacteria</taxon>
        <taxon>Pseudomonadales</taxon>
        <taxon>Pseudomonadaceae</taxon>
        <taxon>Pseudomonas</taxon>
    </lineage>
</organism>
<dbReference type="RefSeq" id="WP_198747759.1">
    <property type="nucleotide sequence ID" value="NZ_JAEHTE010000023.1"/>
</dbReference>
<accession>A0A8I1JJ93</accession>
<name>A0A8I1JJ93_PSEPU</name>